<evidence type="ECO:0000256" key="2">
    <source>
        <dbReference type="ARBA" id="ARBA00023125"/>
    </source>
</evidence>
<keyword evidence="6" id="KW-1185">Reference proteome</keyword>
<dbReference type="STRING" id="68231.AQJ30_00710"/>
<dbReference type="InterPro" id="IPR018060">
    <property type="entry name" value="HTH_AraC"/>
</dbReference>
<dbReference type="Gene3D" id="1.10.10.60">
    <property type="entry name" value="Homeodomain-like"/>
    <property type="match status" value="1"/>
</dbReference>
<evidence type="ECO:0000256" key="3">
    <source>
        <dbReference type="ARBA" id="ARBA00023163"/>
    </source>
</evidence>
<evidence type="ECO:0000313" key="5">
    <source>
        <dbReference type="EMBL" id="KUN41935.1"/>
    </source>
</evidence>
<dbReference type="EMBL" id="LMWS01000001">
    <property type="protein sequence ID" value="KUN41935.1"/>
    <property type="molecule type" value="Genomic_DNA"/>
</dbReference>
<dbReference type="GO" id="GO:0003700">
    <property type="term" value="F:DNA-binding transcription factor activity"/>
    <property type="evidence" value="ECO:0007669"/>
    <property type="project" value="InterPro"/>
</dbReference>
<dbReference type="InterPro" id="IPR009057">
    <property type="entry name" value="Homeodomain-like_sf"/>
</dbReference>
<dbReference type="RefSeq" id="WP_067227604.1">
    <property type="nucleotide sequence ID" value="NZ_KQ948549.1"/>
</dbReference>
<evidence type="ECO:0000259" key="4">
    <source>
        <dbReference type="PROSITE" id="PS01124"/>
    </source>
</evidence>
<evidence type="ECO:0000256" key="1">
    <source>
        <dbReference type="ARBA" id="ARBA00023015"/>
    </source>
</evidence>
<dbReference type="Proteomes" id="UP000053271">
    <property type="component" value="Unassembled WGS sequence"/>
</dbReference>
<organism evidence="5 6">
    <name type="scientific">Streptomyces longwoodensis</name>
    <dbReference type="NCBI Taxonomy" id="68231"/>
    <lineage>
        <taxon>Bacteria</taxon>
        <taxon>Bacillati</taxon>
        <taxon>Actinomycetota</taxon>
        <taxon>Actinomycetes</taxon>
        <taxon>Kitasatosporales</taxon>
        <taxon>Streptomycetaceae</taxon>
        <taxon>Streptomyces</taxon>
    </lineage>
</organism>
<comment type="caution">
    <text evidence="5">The sequence shown here is derived from an EMBL/GenBank/DDBJ whole genome shotgun (WGS) entry which is preliminary data.</text>
</comment>
<name>A0A101R581_9ACTN</name>
<dbReference type="Pfam" id="PF12833">
    <property type="entry name" value="HTH_18"/>
    <property type="match status" value="1"/>
</dbReference>
<gene>
    <name evidence="5" type="ORF">AQJ30_00710</name>
</gene>
<feature type="domain" description="HTH araC/xylS-type" evidence="4">
    <location>
        <begin position="216"/>
        <end position="318"/>
    </location>
</feature>
<keyword evidence="3" id="KW-0804">Transcription</keyword>
<proteinExistence type="predicted"/>
<dbReference type="SMART" id="SM00342">
    <property type="entry name" value="HTH_ARAC"/>
    <property type="match status" value="1"/>
</dbReference>
<dbReference type="PANTHER" id="PTHR46796:SF12">
    <property type="entry name" value="HTH-TYPE DNA-BINDING TRANSCRIPTIONAL ACTIVATOR EUTR"/>
    <property type="match status" value="1"/>
</dbReference>
<evidence type="ECO:0000313" key="6">
    <source>
        <dbReference type="Proteomes" id="UP000053271"/>
    </source>
</evidence>
<dbReference type="AlphaFoldDB" id="A0A101R581"/>
<reference evidence="5 6" key="1">
    <citation type="submission" date="2015-10" db="EMBL/GenBank/DDBJ databases">
        <title>Draft genome sequence of Streptomyces longwoodensis DSM 41677, type strain for the species Streptomyces longwoodensis.</title>
        <authorList>
            <person name="Ruckert C."/>
            <person name="Winkler A."/>
            <person name="Kalinowski J."/>
            <person name="Kampfer P."/>
            <person name="Glaeser S."/>
        </authorList>
    </citation>
    <scope>NUCLEOTIDE SEQUENCE [LARGE SCALE GENOMIC DNA]</scope>
    <source>
        <strain evidence="5 6">DSM 41677</strain>
    </source>
</reference>
<dbReference type="SUPFAM" id="SSF46689">
    <property type="entry name" value="Homeodomain-like"/>
    <property type="match status" value="2"/>
</dbReference>
<dbReference type="GeneID" id="91423149"/>
<keyword evidence="2" id="KW-0238">DNA-binding</keyword>
<dbReference type="InterPro" id="IPR050204">
    <property type="entry name" value="AraC_XylS_family_regulators"/>
</dbReference>
<dbReference type="PROSITE" id="PS01124">
    <property type="entry name" value="HTH_ARAC_FAMILY_2"/>
    <property type="match status" value="1"/>
</dbReference>
<dbReference type="PANTHER" id="PTHR46796">
    <property type="entry name" value="HTH-TYPE TRANSCRIPTIONAL ACTIVATOR RHAS-RELATED"/>
    <property type="match status" value="1"/>
</dbReference>
<sequence>MQTLTFDSDDLDLTEDFLSRAYARMRIGGGSPAGSRARVRRSATPSLSVDELALDFDMSYAVTPLGRICLCVVHDGTIEDHVYPGVQDSFGPGDVVSFAPPDHAYAGVVRAARYNITMLDPALLDQVAATAPASRPGPVRLTGHRPHSPAAADRLRGAITYLRDHVLADPDLADQPLVASTAAQHLAATVLATFPNSALTDPTASDRADAHPAALRRALAHIDDHAGEPVTVAEIAAAAHITVRALQYAFRRHLDTTPLAHLRRVRLAHAHHELLAADPRDGTTVTQVAARWGFAHPGRFAALYRAAYGRSPHRTLVEA</sequence>
<dbReference type="GO" id="GO:0043565">
    <property type="term" value="F:sequence-specific DNA binding"/>
    <property type="evidence" value="ECO:0007669"/>
    <property type="project" value="InterPro"/>
</dbReference>
<protein>
    <submittedName>
        <fullName evidence="5">AraC family transcriptional regulator</fullName>
    </submittedName>
</protein>
<accession>A0A101R581</accession>
<keyword evidence="1" id="KW-0805">Transcription regulation</keyword>